<evidence type="ECO:0000256" key="6">
    <source>
        <dbReference type="ARBA" id="ARBA00023204"/>
    </source>
</evidence>
<dbReference type="InterPro" id="IPR041663">
    <property type="entry name" value="DisA/LigA_HHH"/>
</dbReference>
<dbReference type="EC" id="6.5.1.2" evidence="1"/>
<dbReference type="RefSeq" id="WP_148971572.1">
    <property type="nucleotide sequence ID" value="NZ_CP043316.1"/>
</dbReference>
<dbReference type="SUPFAM" id="SSF56091">
    <property type="entry name" value="DNA ligase/mRNA capping enzyme, catalytic domain"/>
    <property type="match status" value="1"/>
</dbReference>
<dbReference type="InterPro" id="IPR001679">
    <property type="entry name" value="DNA_ligase"/>
</dbReference>
<keyword evidence="3" id="KW-0235">DNA replication</keyword>
<evidence type="ECO:0000256" key="1">
    <source>
        <dbReference type="ARBA" id="ARBA00012722"/>
    </source>
</evidence>
<keyword evidence="7" id="KW-0464">Manganese</keyword>
<evidence type="ECO:0000256" key="2">
    <source>
        <dbReference type="ARBA" id="ARBA00022598"/>
    </source>
</evidence>
<dbReference type="GO" id="GO:0003911">
    <property type="term" value="F:DNA ligase (NAD+) activity"/>
    <property type="evidence" value="ECO:0007669"/>
    <property type="project" value="UniProtKB-EC"/>
</dbReference>
<dbReference type="GO" id="GO:0046872">
    <property type="term" value="F:metal ion binding"/>
    <property type="evidence" value="ECO:0007669"/>
    <property type="project" value="UniProtKB-KW"/>
</dbReference>
<dbReference type="EMBL" id="CP043316">
    <property type="protein sequence ID" value="QEK38456.1"/>
    <property type="molecule type" value="Genomic_DNA"/>
</dbReference>
<evidence type="ECO:0000256" key="7">
    <source>
        <dbReference type="ARBA" id="ARBA00023211"/>
    </source>
</evidence>
<dbReference type="Proteomes" id="UP000325004">
    <property type="component" value="Chromosome"/>
</dbReference>
<dbReference type="KEGG" id="cpri:FZC34_00800"/>
<dbReference type="PIRSF" id="PIRSF001604">
    <property type="entry name" value="LigA"/>
    <property type="match status" value="1"/>
</dbReference>
<dbReference type="GO" id="GO:0006281">
    <property type="term" value="P:DNA repair"/>
    <property type="evidence" value="ECO:0007669"/>
    <property type="project" value="UniProtKB-KW"/>
</dbReference>
<keyword evidence="11" id="KW-1185">Reference proteome</keyword>
<gene>
    <name evidence="10" type="primary">ligA</name>
    <name evidence="10" type="ORF">FZC34_00800</name>
</gene>
<evidence type="ECO:0000256" key="8">
    <source>
        <dbReference type="ARBA" id="ARBA00034005"/>
    </source>
</evidence>
<dbReference type="SMART" id="SM00532">
    <property type="entry name" value="LIGANc"/>
    <property type="match status" value="1"/>
</dbReference>
<evidence type="ECO:0000259" key="9">
    <source>
        <dbReference type="SMART" id="SM00532"/>
    </source>
</evidence>
<evidence type="ECO:0000256" key="4">
    <source>
        <dbReference type="ARBA" id="ARBA00022763"/>
    </source>
</evidence>
<evidence type="ECO:0000256" key="3">
    <source>
        <dbReference type="ARBA" id="ARBA00022705"/>
    </source>
</evidence>
<protein>
    <recommendedName>
        <fullName evidence="1">DNA ligase (NAD(+))</fullName>
        <ecNumber evidence="1">6.5.1.2</ecNumber>
    </recommendedName>
</protein>
<dbReference type="Gene3D" id="2.40.50.140">
    <property type="entry name" value="Nucleic acid-binding proteins"/>
    <property type="match status" value="1"/>
</dbReference>
<evidence type="ECO:0000313" key="10">
    <source>
        <dbReference type="EMBL" id="QEK38456.1"/>
    </source>
</evidence>
<dbReference type="SUPFAM" id="SSF50249">
    <property type="entry name" value="Nucleic acid-binding proteins"/>
    <property type="match status" value="1"/>
</dbReference>
<dbReference type="GO" id="GO:0006260">
    <property type="term" value="P:DNA replication"/>
    <property type="evidence" value="ECO:0007669"/>
    <property type="project" value="UniProtKB-KW"/>
</dbReference>
<dbReference type="AlphaFoldDB" id="A0A5C0UEE0"/>
<name>A0A5C0UEE0_9PROT</name>
<dbReference type="InterPro" id="IPR013840">
    <property type="entry name" value="DNAligase_N"/>
</dbReference>
<dbReference type="OrthoDB" id="9759736at2"/>
<evidence type="ECO:0000313" key="11">
    <source>
        <dbReference type="Proteomes" id="UP000325004"/>
    </source>
</evidence>
<evidence type="ECO:0000256" key="5">
    <source>
        <dbReference type="ARBA" id="ARBA00023027"/>
    </source>
</evidence>
<dbReference type="Pfam" id="PF12826">
    <property type="entry name" value="HHH_2"/>
    <property type="match status" value="1"/>
</dbReference>
<sequence length="573" mass="65639">MNKELLNEWKQIAKQINKYDKKYAHGIPLISDISYDALKQRLEDIENIIGKQKNSPLNKIGEVEEETVPHENQMLSLDHGYESESISKFYKKIHNAIKSEPEMVLEHKIDGIAVSIRYKNNKLNYVLTRGDGFEGIDITKQSEYISGIPKTLSLDNFEVRGEVFMTFKDFEKTNGFKSPRNATAGIIRNKEMSFIASHNLQFIAHSFTNFSKFNKYIDMIHFLRNEGFKTSDYFISQDENKSIQIFKSINRDEISYPIDGMVLKINDLKICEELGNHRTAPRYAFAVKFAPKSSSTFIENIDMQIGKFGTITPVAEVKPIEIDGVEIKKVSIHNMLELKNKNYNIGDEIILARAGDVIPYILEKVSHKMEGINHKEGKEDKKNKDTINSDNISNLPEYCPCCETKLIWDSVTMKCTNGWKCKKQSLLRIEHFVSRKAMNISGLGSKNIEKLFEHQIIQKPNDIFKIIDLVLNNDGMIKKLLGTKVATNTYESIKANQNIALNKFIYALCIPNVGYGTAKTIADHCKTFDEFIKTFSDKEVEIKGLGPVIIESIKSFITEEMWIFDAYQNIQIN</sequence>
<dbReference type="InterPro" id="IPR013839">
    <property type="entry name" value="DNAligase_adenylation"/>
</dbReference>
<keyword evidence="5" id="KW-0520">NAD</keyword>
<dbReference type="Gene3D" id="1.10.287.610">
    <property type="entry name" value="Helix hairpin bin"/>
    <property type="match status" value="1"/>
</dbReference>
<keyword evidence="4" id="KW-0227">DNA damage</keyword>
<dbReference type="Gene3D" id="3.30.470.30">
    <property type="entry name" value="DNA ligase/mRNA capping enzyme"/>
    <property type="match status" value="1"/>
</dbReference>
<reference evidence="10 11" key="1">
    <citation type="submission" date="2019-08" db="EMBL/GenBank/DDBJ databases">
        <title>Highly reduced genomes of protist endosymbionts show evolutionary convergence.</title>
        <authorList>
            <person name="George E."/>
            <person name="Husnik F."/>
            <person name="Tashyreva D."/>
            <person name="Prokopchuk G."/>
            <person name="Horak A."/>
            <person name="Kwong W.K."/>
            <person name="Lukes J."/>
            <person name="Keeling P.J."/>
        </authorList>
    </citation>
    <scope>NUCLEOTIDE SEQUENCE [LARGE SCALE GENOMIC DNA]</scope>
    <source>
        <strain evidence="10">1604LC</strain>
    </source>
</reference>
<comment type="catalytic activity">
    <reaction evidence="8">
        <text>NAD(+) + (deoxyribonucleotide)n-3'-hydroxyl + 5'-phospho-(deoxyribonucleotide)m = (deoxyribonucleotide)n+m + AMP + beta-nicotinamide D-nucleotide.</text>
        <dbReference type="EC" id="6.5.1.2"/>
    </reaction>
</comment>
<dbReference type="Pfam" id="PF03120">
    <property type="entry name" value="OB_DNA_ligase"/>
    <property type="match status" value="1"/>
</dbReference>
<feature type="domain" description="NAD-dependent DNA ligase N-terminal" evidence="9">
    <location>
        <begin position="4"/>
        <end position="437"/>
    </location>
</feature>
<dbReference type="InterPro" id="IPR012340">
    <property type="entry name" value="NA-bd_OB-fold"/>
</dbReference>
<dbReference type="Pfam" id="PF01653">
    <property type="entry name" value="DNA_ligase_aden"/>
    <property type="match status" value="1"/>
</dbReference>
<dbReference type="Gene3D" id="1.10.150.20">
    <property type="entry name" value="5' to 3' exonuclease, C-terminal subdomain"/>
    <property type="match status" value="2"/>
</dbReference>
<dbReference type="InterPro" id="IPR004150">
    <property type="entry name" value="NAD_DNA_ligase_OB"/>
</dbReference>
<keyword evidence="6" id="KW-0234">DNA repair</keyword>
<dbReference type="InterPro" id="IPR010994">
    <property type="entry name" value="RuvA_2-like"/>
</dbReference>
<organism evidence="10 11">
    <name type="scientific">Candidatus Cytomitobacter primus</name>
    <dbReference type="NCBI Taxonomy" id="2066024"/>
    <lineage>
        <taxon>Bacteria</taxon>
        <taxon>Pseudomonadati</taxon>
        <taxon>Pseudomonadota</taxon>
        <taxon>Alphaproteobacteria</taxon>
        <taxon>Holosporales</taxon>
        <taxon>Holosporaceae</taxon>
        <taxon>Candidatus Cytomitobacter</taxon>
    </lineage>
</organism>
<dbReference type="SUPFAM" id="SSF47781">
    <property type="entry name" value="RuvA domain 2-like"/>
    <property type="match status" value="1"/>
</dbReference>
<keyword evidence="2 10" id="KW-0436">Ligase</keyword>
<dbReference type="NCBIfam" id="NF005932">
    <property type="entry name" value="PRK07956.1"/>
    <property type="match status" value="1"/>
</dbReference>
<accession>A0A5C0UEE0</accession>
<proteinExistence type="predicted"/>